<evidence type="ECO:0000259" key="7">
    <source>
        <dbReference type="Pfam" id="PF04138"/>
    </source>
</evidence>
<evidence type="ECO:0000256" key="5">
    <source>
        <dbReference type="ARBA" id="ARBA00023136"/>
    </source>
</evidence>
<evidence type="ECO:0000256" key="2">
    <source>
        <dbReference type="ARBA" id="ARBA00009399"/>
    </source>
</evidence>
<dbReference type="PANTHER" id="PTHR38459">
    <property type="entry name" value="PROPHAGE BACTOPRENOL-LINKED GLUCOSE TRANSLOCASE HOMOLOG"/>
    <property type="match status" value="1"/>
</dbReference>
<gene>
    <name evidence="8" type="ORF">F3K02_22420</name>
</gene>
<dbReference type="EMBL" id="VYGV01000025">
    <property type="protein sequence ID" value="NWF47987.1"/>
    <property type="molecule type" value="Genomic_DNA"/>
</dbReference>
<dbReference type="GO" id="GO:0005886">
    <property type="term" value="C:plasma membrane"/>
    <property type="evidence" value="ECO:0007669"/>
    <property type="project" value="TreeGrafter"/>
</dbReference>
<feature type="transmembrane region" description="Helical" evidence="6">
    <location>
        <begin position="73"/>
        <end position="94"/>
    </location>
</feature>
<keyword evidence="5 6" id="KW-0472">Membrane</keyword>
<dbReference type="InterPro" id="IPR051401">
    <property type="entry name" value="GtrA_CellWall_Glycosyl"/>
</dbReference>
<reference evidence="8 9" key="1">
    <citation type="submission" date="2019-09" db="EMBL/GenBank/DDBJ databases">
        <title>Hydrogenophaga aromatica sp. nov., isolated from a para-xylene-degrading enrichment culture.</title>
        <authorList>
            <person name="Tancsics A."/>
            <person name="Banerjee S."/>
        </authorList>
    </citation>
    <scope>NUCLEOTIDE SEQUENCE [LARGE SCALE GENOMIC DNA]</scope>
    <source>
        <strain evidence="8 9">D2P1</strain>
    </source>
</reference>
<feature type="transmembrane region" description="Helical" evidence="6">
    <location>
        <begin position="100"/>
        <end position="120"/>
    </location>
</feature>
<accession>A0A7Y8H1Q3</accession>
<feature type="domain" description="GtrA/DPMS transmembrane" evidence="7">
    <location>
        <begin position="10"/>
        <end position="126"/>
    </location>
</feature>
<name>A0A7Y8H1Q3_9BURK</name>
<dbReference type="Proteomes" id="UP000545507">
    <property type="component" value="Unassembled WGS sequence"/>
</dbReference>
<feature type="transmembrane region" description="Helical" evidence="6">
    <location>
        <begin position="38"/>
        <end position="61"/>
    </location>
</feature>
<evidence type="ECO:0000313" key="9">
    <source>
        <dbReference type="Proteomes" id="UP000545507"/>
    </source>
</evidence>
<keyword evidence="9" id="KW-1185">Reference proteome</keyword>
<evidence type="ECO:0000256" key="1">
    <source>
        <dbReference type="ARBA" id="ARBA00004141"/>
    </source>
</evidence>
<dbReference type="Pfam" id="PF04138">
    <property type="entry name" value="GtrA_DPMS_TM"/>
    <property type="match status" value="1"/>
</dbReference>
<dbReference type="InterPro" id="IPR007267">
    <property type="entry name" value="GtrA_DPMS_TM"/>
</dbReference>
<comment type="similarity">
    <text evidence="2">Belongs to the GtrA family.</text>
</comment>
<protein>
    <submittedName>
        <fullName evidence="8">GtrA family protein</fullName>
    </submittedName>
</protein>
<dbReference type="RefSeq" id="WP_177138161.1">
    <property type="nucleotide sequence ID" value="NZ_VYGV01000025.1"/>
</dbReference>
<feature type="transmembrane region" description="Helical" evidence="6">
    <location>
        <begin position="7"/>
        <end position="26"/>
    </location>
</feature>
<keyword evidence="4 6" id="KW-1133">Transmembrane helix</keyword>
<evidence type="ECO:0000256" key="4">
    <source>
        <dbReference type="ARBA" id="ARBA00022989"/>
    </source>
</evidence>
<comment type="subcellular location">
    <subcellularLocation>
        <location evidence="1">Membrane</location>
        <topology evidence="1">Multi-pass membrane protein</topology>
    </subcellularLocation>
</comment>
<sequence>MKRPSAQFVRFLINGVLATAVHYLALRLGIEVLKLGSAGLANLLAAPLGIATSFLGNRYFVFQRQGGDLLQQALRFIGLYAAIALLHGSLLYVWSDLLKFNYHIGFLIAVAMQVVLGYLAGKHLVFKAAPVHSPSRDLHGV</sequence>
<comment type="caution">
    <text evidence="8">The sequence shown here is derived from an EMBL/GenBank/DDBJ whole genome shotgun (WGS) entry which is preliminary data.</text>
</comment>
<evidence type="ECO:0000256" key="3">
    <source>
        <dbReference type="ARBA" id="ARBA00022692"/>
    </source>
</evidence>
<evidence type="ECO:0000313" key="8">
    <source>
        <dbReference type="EMBL" id="NWF47987.1"/>
    </source>
</evidence>
<organism evidence="8 9">
    <name type="scientific">Hydrogenophaga aromaticivorans</name>
    <dbReference type="NCBI Taxonomy" id="2610898"/>
    <lineage>
        <taxon>Bacteria</taxon>
        <taxon>Pseudomonadati</taxon>
        <taxon>Pseudomonadota</taxon>
        <taxon>Betaproteobacteria</taxon>
        <taxon>Burkholderiales</taxon>
        <taxon>Comamonadaceae</taxon>
        <taxon>Hydrogenophaga</taxon>
    </lineage>
</organism>
<proteinExistence type="inferred from homology"/>
<keyword evidence="3 6" id="KW-0812">Transmembrane</keyword>
<dbReference type="PANTHER" id="PTHR38459:SF1">
    <property type="entry name" value="PROPHAGE BACTOPRENOL-LINKED GLUCOSE TRANSLOCASE HOMOLOG"/>
    <property type="match status" value="1"/>
</dbReference>
<dbReference type="AlphaFoldDB" id="A0A7Y8H1Q3"/>
<evidence type="ECO:0000256" key="6">
    <source>
        <dbReference type="SAM" id="Phobius"/>
    </source>
</evidence>
<dbReference type="GO" id="GO:0000271">
    <property type="term" value="P:polysaccharide biosynthetic process"/>
    <property type="evidence" value="ECO:0007669"/>
    <property type="project" value="InterPro"/>
</dbReference>